<comment type="caution">
    <text evidence="2">The sequence shown here is derived from an EMBL/GenBank/DDBJ whole genome shotgun (WGS) entry which is preliminary data.</text>
</comment>
<keyword evidence="1" id="KW-1133">Transmembrane helix</keyword>
<sequence>LQIASDADFTTIVLEKEGLSRSEYTVAEEEKLESTEKEAPYYWRVKAVDGASNESEWTYPRLFYVGFSWTSIPDWVWYTFYGLGVLLLGILGFWVRRRSAK</sequence>
<evidence type="ECO:0000313" key="2">
    <source>
        <dbReference type="EMBL" id="GAI03108.1"/>
    </source>
</evidence>
<reference evidence="2" key="1">
    <citation type="journal article" date="2014" name="Front. Microbiol.">
        <title>High frequency of phylogenetically diverse reductive dehalogenase-homologous genes in deep subseafloor sedimentary metagenomes.</title>
        <authorList>
            <person name="Kawai M."/>
            <person name="Futagami T."/>
            <person name="Toyoda A."/>
            <person name="Takaki Y."/>
            <person name="Nishi S."/>
            <person name="Hori S."/>
            <person name="Arai W."/>
            <person name="Tsubouchi T."/>
            <person name="Morono Y."/>
            <person name="Uchiyama I."/>
            <person name="Ito T."/>
            <person name="Fujiyama A."/>
            <person name="Inagaki F."/>
            <person name="Takami H."/>
        </authorList>
    </citation>
    <scope>NUCLEOTIDE SEQUENCE</scope>
    <source>
        <strain evidence="2">Expedition CK06-06</strain>
    </source>
</reference>
<dbReference type="AlphaFoldDB" id="X1K926"/>
<evidence type="ECO:0000256" key="1">
    <source>
        <dbReference type="SAM" id="Phobius"/>
    </source>
</evidence>
<dbReference type="EMBL" id="BARV01008347">
    <property type="protein sequence ID" value="GAI03108.1"/>
    <property type="molecule type" value="Genomic_DNA"/>
</dbReference>
<accession>X1K926</accession>
<feature type="non-terminal residue" evidence="2">
    <location>
        <position position="1"/>
    </location>
</feature>
<dbReference type="Gene3D" id="2.60.40.10">
    <property type="entry name" value="Immunoglobulins"/>
    <property type="match status" value="1"/>
</dbReference>
<proteinExistence type="predicted"/>
<organism evidence="2">
    <name type="scientific">marine sediment metagenome</name>
    <dbReference type="NCBI Taxonomy" id="412755"/>
    <lineage>
        <taxon>unclassified sequences</taxon>
        <taxon>metagenomes</taxon>
        <taxon>ecological metagenomes</taxon>
    </lineage>
</organism>
<keyword evidence="1" id="KW-0812">Transmembrane</keyword>
<gene>
    <name evidence="2" type="ORF">S06H3_16804</name>
</gene>
<name>X1K926_9ZZZZ</name>
<feature type="transmembrane region" description="Helical" evidence="1">
    <location>
        <begin position="75"/>
        <end position="95"/>
    </location>
</feature>
<dbReference type="InterPro" id="IPR013783">
    <property type="entry name" value="Ig-like_fold"/>
</dbReference>
<protein>
    <submittedName>
        <fullName evidence="2">Uncharacterized protein</fullName>
    </submittedName>
</protein>
<keyword evidence="1" id="KW-0472">Membrane</keyword>